<dbReference type="PANTHER" id="PTHR44835">
    <property type="entry name" value="UDP-N-ACETYLGLUCOSAMINE--PEPTIDE N-ACETYLGLUCOSAMINYLTRANSFERASE SPINDLY-RELATED"/>
    <property type="match status" value="1"/>
</dbReference>
<evidence type="ECO:0000256" key="4">
    <source>
        <dbReference type="PROSITE-ProRule" id="PRU00339"/>
    </source>
</evidence>
<gene>
    <name evidence="6" type="ORF">A2725_00795</name>
</gene>
<evidence type="ECO:0000256" key="1">
    <source>
        <dbReference type="ARBA" id="ARBA00004922"/>
    </source>
</evidence>
<feature type="repeat" description="TPR" evidence="4">
    <location>
        <begin position="155"/>
        <end position="188"/>
    </location>
</feature>
<keyword evidence="3" id="KW-0808">Transferase</keyword>
<name>A0A1F6LIX7_9BACT</name>
<keyword evidence="5" id="KW-1133">Transmembrane helix</keyword>
<evidence type="ECO:0000313" key="6">
    <source>
        <dbReference type="EMBL" id="OGH59350.1"/>
    </source>
</evidence>
<feature type="repeat" description="TPR" evidence="4">
    <location>
        <begin position="189"/>
        <end position="222"/>
    </location>
</feature>
<dbReference type="PROSITE" id="PS50005">
    <property type="entry name" value="TPR"/>
    <property type="match status" value="3"/>
</dbReference>
<dbReference type="SMART" id="SM00028">
    <property type="entry name" value="TPR"/>
    <property type="match status" value="5"/>
</dbReference>
<dbReference type="Gene3D" id="1.25.40.10">
    <property type="entry name" value="Tetratricopeptide repeat domain"/>
    <property type="match status" value="1"/>
</dbReference>
<reference evidence="6 7" key="1">
    <citation type="journal article" date="2016" name="Nat. Commun.">
        <title>Thousands of microbial genomes shed light on interconnected biogeochemical processes in an aquifer system.</title>
        <authorList>
            <person name="Anantharaman K."/>
            <person name="Brown C.T."/>
            <person name="Hug L.A."/>
            <person name="Sharon I."/>
            <person name="Castelle C.J."/>
            <person name="Probst A.J."/>
            <person name="Thomas B.C."/>
            <person name="Singh A."/>
            <person name="Wilkins M.J."/>
            <person name="Karaoz U."/>
            <person name="Brodie E.L."/>
            <person name="Williams K.H."/>
            <person name="Hubbard S.S."/>
            <person name="Banfield J.F."/>
        </authorList>
    </citation>
    <scope>NUCLEOTIDE SEQUENCE [LARGE SCALE GENOMIC DNA]</scope>
</reference>
<evidence type="ECO:0000256" key="5">
    <source>
        <dbReference type="SAM" id="Phobius"/>
    </source>
</evidence>
<dbReference type="PROSITE" id="PS50293">
    <property type="entry name" value="TPR_REGION"/>
    <property type="match status" value="1"/>
</dbReference>
<keyword evidence="5" id="KW-0472">Membrane</keyword>
<keyword evidence="5" id="KW-0812">Transmembrane</keyword>
<dbReference type="GO" id="GO:0016757">
    <property type="term" value="F:glycosyltransferase activity"/>
    <property type="evidence" value="ECO:0007669"/>
    <property type="project" value="UniProtKB-KW"/>
</dbReference>
<comment type="caution">
    <text evidence="6">The sequence shown here is derived from an EMBL/GenBank/DDBJ whole genome shotgun (WGS) entry which is preliminary data.</text>
</comment>
<dbReference type="Proteomes" id="UP000177067">
    <property type="component" value="Unassembled WGS sequence"/>
</dbReference>
<evidence type="ECO:0000256" key="3">
    <source>
        <dbReference type="ARBA" id="ARBA00022679"/>
    </source>
</evidence>
<feature type="repeat" description="TPR" evidence="4">
    <location>
        <begin position="223"/>
        <end position="256"/>
    </location>
</feature>
<accession>A0A1F6LIX7</accession>
<keyword evidence="2" id="KW-0328">Glycosyltransferase</keyword>
<evidence type="ECO:0000313" key="7">
    <source>
        <dbReference type="Proteomes" id="UP000177067"/>
    </source>
</evidence>
<dbReference type="SUPFAM" id="SSF48452">
    <property type="entry name" value="TPR-like"/>
    <property type="match status" value="1"/>
</dbReference>
<organism evidence="6 7">
    <name type="scientific">Candidatus Magasanikbacteria bacterium RIFCSPHIGHO2_01_FULL_33_34</name>
    <dbReference type="NCBI Taxonomy" id="1798671"/>
    <lineage>
        <taxon>Bacteria</taxon>
        <taxon>Candidatus Magasanikiibacteriota</taxon>
    </lineage>
</organism>
<evidence type="ECO:0000256" key="2">
    <source>
        <dbReference type="ARBA" id="ARBA00022676"/>
    </source>
</evidence>
<dbReference type="PANTHER" id="PTHR44835:SF1">
    <property type="entry name" value="PROTEIN O-GLCNAC TRANSFERASE"/>
    <property type="match status" value="1"/>
</dbReference>
<comment type="pathway">
    <text evidence="1">Protein modification; protein glycosylation.</text>
</comment>
<dbReference type="AlphaFoldDB" id="A0A1F6LIX7"/>
<proteinExistence type="predicted"/>
<keyword evidence="4" id="KW-0802">TPR repeat</keyword>
<feature type="transmembrane region" description="Helical" evidence="5">
    <location>
        <begin position="6"/>
        <end position="23"/>
    </location>
</feature>
<dbReference type="InterPro" id="IPR051939">
    <property type="entry name" value="Glycosyltr_41/O-GlcNAc_trsf"/>
</dbReference>
<protein>
    <submittedName>
        <fullName evidence="6">Uncharacterized protein</fullName>
    </submittedName>
</protein>
<dbReference type="InterPro" id="IPR011990">
    <property type="entry name" value="TPR-like_helical_dom_sf"/>
</dbReference>
<dbReference type="Pfam" id="PF13414">
    <property type="entry name" value="TPR_11"/>
    <property type="match status" value="1"/>
</dbReference>
<dbReference type="Pfam" id="PF13181">
    <property type="entry name" value="TPR_8"/>
    <property type="match status" value="1"/>
</dbReference>
<dbReference type="InterPro" id="IPR019734">
    <property type="entry name" value="TPR_rpt"/>
</dbReference>
<dbReference type="EMBL" id="MFPS01000007">
    <property type="protein sequence ID" value="OGH59350.1"/>
    <property type="molecule type" value="Genomic_DNA"/>
</dbReference>
<sequence length="303" mass="34678">MNYSLLSFVLIIVPLAVIIVIVVRKFPQLTVLDVDNIPEVKAGRKKDEVLKKRVEENTEISKKNWLNKLKPATAKFGKVQTSFRDYVTKLTTRVEHEDKKVVEIKEAKDTKEDKEKKKLDLFSLIHDGNIAMNNGDYETAENKYITAIRIDAKNVEAYRGLADVYLKQEQIEQAKQTYEFILQLNPNDGDVLISLGDLSIEMGDNKNAIDYYQRSVLIDDSHANRFAKLAELLESMAEYQTGLVAIEQAIELEPQNPKYLDMLTELSIMTGEKDKALDAYEKLRMTNPENNKLSAFKDRISNI</sequence>